<gene>
    <name evidence="2" type="ORF">HIM_05177</name>
</gene>
<dbReference type="AlphaFoldDB" id="A0A0F7ZKP6"/>
<organism evidence="2 3">
    <name type="scientific">Hirsutella minnesotensis 3608</name>
    <dbReference type="NCBI Taxonomy" id="1043627"/>
    <lineage>
        <taxon>Eukaryota</taxon>
        <taxon>Fungi</taxon>
        <taxon>Dikarya</taxon>
        <taxon>Ascomycota</taxon>
        <taxon>Pezizomycotina</taxon>
        <taxon>Sordariomycetes</taxon>
        <taxon>Hypocreomycetidae</taxon>
        <taxon>Hypocreales</taxon>
        <taxon>Ophiocordycipitaceae</taxon>
        <taxon>Hirsutella</taxon>
    </lineage>
</organism>
<dbReference type="Proteomes" id="UP000054481">
    <property type="component" value="Unassembled WGS sequence"/>
</dbReference>
<evidence type="ECO:0000313" key="3">
    <source>
        <dbReference type="Proteomes" id="UP000054481"/>
    </source>
</evidence>
<sequence length="266" mass="29356">MLVPQDGNGDPRPAGGGPVRNRPNHLLNGRPDNIAAQGSNMPRRVGVVYVRPDGSGRVVVGNDVGTPFARYTDYQAHPNGADVGEDPMNLAGDKHDKFQVQDIQLRPQGASPGLKVSNDKYVSLNTWYGHSNSWSLPLTSDKETVATLDIAPGDWRMDPPCAVVKDLVYEFKLADQNWAGTSNAMFFSLDSGNLRKLAPHDEYGANGSNHDEWLFQGITFTATCADGPKTMEMRKFESENRWIGHDESQPDRWTGDFDVEDWRAVA</sequence>
<reference evidence="2 3" key="1">
    <citation type="journal article" date="2014" name="Genome Biol. Evol.">
        <title>Comparative genomics and transcriptomics analyses reveal divergent lifestyle features of nematode endoparasitic fungus Hirsutella minnesotensis.</title>
        <authorList>
            <person name="Lai Y."/>
            <person name="Liu K."/>
            <person name="Zhang X."/>
            <person name="Zhang X."/>
            <person name="Li K."/>
            <person name="Wang N."/>
            <person name="Shu C."/>
            <person name="Wu Y."/>
            <person name="Wang C."/>
            <person name="Bushley K.E."/>
            <person name="Xiang M."/>
            <person name="Liu X."/>
        </authorList>
    </citation>
    <scope>NUCLEOTIDE SEQUENCE [LARGE SCALE GENOMIC DNA]</scope>
    <source>
        <strain evidence="2 3">3608</strain>
    </source>
</reference>
<name>A0A0F7ZKP6_9HYPO</name>
<protein>
    <submittedName>
        <fullName evidence="2">Uncharacterized protein</fullName>
    </submittedName>
</protein>
<feature type="region of interest" description="Disordered" evidence="1">
    <location>
        <begin position="1"/>
        <end position="39"/>
    </location>
</feature>
<dbReference type="EMBL" id="KQ030517">
    <property type="protein sequence ID" value="KJZ75481.1"/>
    <property type="molecule type" value="Genomic_DNA"/>
</dbReference>
<evidence type="ECO:0000256" key="1">
    <source>
        <dbReference type="SAM" id="MobiDB-lite"/>
    </source>
</evidence>
<dbReference type="OrthoDB" id="4924915at2759"/>
<proteinExistence type="predicted"/>
<accession>A0A0F7ZKP6</accession>
<evidence type="ECO:0000313" key="2">
    <source>
        <dbReference type="EMBL" id="KJZ75481.1"/>
    </source>
</evidence>
<keyword evidence="3" id="KW-1185">Reference proteome</keyword>